<proteinExistence type="predicted"/>
<keyword evidence="1" id="KW-0472">Membrane</keyword>
<feature type="transmembrane region" description="Helical" evidence="1">
    <location>
        <begin position="63"/>
        <end position="82"/>
    </location>
</feature>
<dbReference type="EMBL" id="PVZS01000014">
    <property type="protein sequence ID" value="PSC04354.1"/>
    <property type="molecule type" value="Genomic_DNA"/>
</dbReference>
<dbReference type="RefSeq" id="WP_106337649.1">
    <property type="nucleotide sequence ID" value="NZ_PVZS01000014.1"/>
</dbReference>
<accession>A0A2T1HRR3</accession>
<gene>
    <name evidence="2" type="ORF">SLNSH_14075</name>
</gene>
<evidence type="ECO:0000313" key="2">
    <source>
        <dbReference type="EMBL" id="PSC04354.1"/>
    </source>
</evidence>
<dbReference type="AlphaFoldDB" id="A0A2T1HRR3"/>
<evidence type="ECO:0000256" key="1">
    <source>
        <dbReference type="SAM" id="Phobius"/>
    </source>
</evidence>
<dbReference type="Proteomes" id="UP000239772">
    <property type="component" value="Unassembled WGS sequence"/>
</dbReference>
<reference evidence="3" key="1">
    <citation type="submission" date="2018-03" db="EMBL/GenBank/DDBJ databases">
        <authorList>
            <person name="Sun L."/>
            <person name="Liu H."/>
            <person name="Chen W."/>
            <person name="Huang K."/>
            <person name="Liu W."/>
            <person name="Gao X."/>
        </authorList>
    </citation>
    <scope>NUCLEOTIDE SEQUENCE [LARGE SCALE GENOMIC DNA]</scope>
    <source>
        <strain evidence="3">SH9</strain>
    </source>
</reference>
<keyword evidence="3" id="KW-1185">Reference proteome</keyword>
<feature type="transmembrane region" description="Helical" evidence="1">
    <location>
        <begin position="40"/>
        <end position="57"/>
    </location>
</feature>
<keyword evidence="1" id="KW-1133">Transmembrane helix</keyword>
<feature type="transmembrane region" description="Helical" evidence="1">
    <location>
        <begin position="12"/>
        <end position="33"/>
    </location>
</feature>
<comment type="caution">
    <text evidence="2">The sequence shown here is derived from an EMBL/GenBank/DDBJ whole genome shotgun (WGS) entry which is preliminary data.</text>
</comment>
<protein>
    <submittedName>
        <fullName evidence="2">Uncharacterized protein</fullName>
    </submittedName>
</protein>
<keyword evidence="1" id="KW-0812">Transmembrane</keyword>
<organism evidence="2 3">
    <name type="scientific">Alsobacter soli</name>
    <dbReference type="NCBI Taxonomy" id="2109933"/>
    <lineage>
        <taxon>Bacteria</taxon>
        <taxon>Pseudomonadati</taxon>
        <taxon>Pseudomonadota</taxon>
        <taxon>Alphaproteobacteria</taxon>
        <taxon>Hyphomicrobiales</taxon>
        <taxon>Alsobacteraceae</taxon>
        <taxon>Alsobacter</taxon>
    </lineage>
</organism>
<name>A0A2T1HRR3_9HYPH</name>
<evidence type="ECO:0000313" key="3">
    <source>
        <dbReference type="Proteomes" id="UP000239772"/>
    </source>
</evidence>
<sequence length="98" mass="10318">MSGDPNLDMLAPVLMVVFMTPVGWAYLLLCFALGLARTRWFLMAPVALLGPALFLLFSDGFTGALAGILAGALAAALAPYALGRSLRALLRLTRAHTA</sequence>